<accession>A0A397VLI1</accession>
<dbReference type="EMBL" id="QKWP01000265">
    <property type="protein sequence ID" value="RIB23365.1"/>
    <property type="molecule type" value="Genomic_DNA"/>
</dbReference>
<evidence type="ECO:0000256" key="1">
    <source>
        <dbReference type="SAM" id="MobiDB-lite"/>
    </source>
</evidence>
<comment type="caution">
    <text evidence="2">The sequence shown here is derived from an EMBL/GenBank/DDBJ whole genome shotgun (WGS) entry which is preliminary data.</text>
</comment>
<reference evidence="2 3" key="1">
    <citation type="submission" date="2018-06" db="EMBL/GenBank/DDBJ databases">
        <title>Comparative genomics reveals the genomic features of Rhizophagus irregularis, R. cerebriforme, R. diaphanum and Gigaspora rosea, and their symbiotic lifestyle signature.</title>
        <authorList>
            <person name="Morin E."/>
            <person name="San Clemente H."/>
            <person name="Chen E.C.H."/>
            <person name="De La Providencia I."/>
            <person name="Hainaut M."/>
            <person name="Kuo A."/>
            <person name="Kohler A."/>
            <person name="Murat C."/>
            <person name="Tang N."/>
            <person name="Roy S."/>
            <person name="Loubradou J."/>
            <person name="Henrissat B."/>
            <person name="Grigoriev I.V."/>
            <person name="Corradi N."/>
            <person name="Roux C."/>
            <person name="Martin F.M."/>
        </authorList>
    </citation>
    <scope>NUCLEOTIDE SEQUENCE [LARGE SCALE GENOMIC DNA]</scope>
    <source>
        <strain evidence="2 3">DAOM 194757</strain>
    </source>
</reference>
<dbReference type="Proteomes" id="UP000266673">
    <property type="component" value="Unassembled WGS sequence"/>
</dbReference>
<protein>
    <submittedName>
        <fullName evidence="2">Uncharacterized protein</fullName>
    </submittedName>
</protein>
<feature type="compositionally biased region" description="Basic and acidic residues" evidence="1">
    <location>
        <begin position="146"/>
        <end position="160"/>
    </location>
</feature>
<feature type="region of interest" description="Disordered" evidence="1">
    <location>
        <begin position="102"/>
        <end position="181"/>
    </location>
</feature>
<evidence type="ECO:0000313" key="2">
    <source>
        <dbReference type="EMBL" id="RIB23365.1"/>
    </source>
</evidence>
<sequence length="181" mass="21183">MSVWAIGTYPMDRDDNEIELIIYIPVNSIERDPETQAFFKREEYYSIEEKIFLHFMMESRDQRNKLCQCKKKKKAKTDNSQPLLTLSNPIRFKLLNIHQNMPKNLEDSPKAKPPELTTLNETNNTTSNKRSRSENKDLTDNLAENKFVKSTDIEDTDGKPRSINNFEDSDNSNEEKTEKLC</sequence>
<feature type="compositionally biased region" description="Low complexity" evidence="1">
    <location>
        <begin position="115"/>
        <end position="126"/>
    </location>
</feature>
<gene>
    <name evidence="2" type="ORF">C2G38_2032804</name>
</gene>
<proteinExistence type="predicted"/>
<organism evidence="2 3">
    <name type="scientific">Gigaspora rosea</name>
    <dbReference type="NCBI Taxonomy" id="44941"/>
    <lineage>
        <taxon>Eukaryota</taxon>
        <taxon>Fungi</taxon>
        <taxon>Fungi incertae sedis</taxon>
        <taxon>Mucoromycota</taxon>
        <taxon>Glomeromycotina</taxon>
        <taxon>Glomeromycetes</taxon>
        <taxon>Diversisporales</taxon>
        <taxon>Gigasporaceae</taxon>
        <taxon>Gigaspora</taxon>
    </lineage>
</organism>
<keyword evidence="3" id="KW-1185">Reference proteome</keyword>
<evidence type="ECO:0000313" key="3">
    <source>
        <dbReference type="Proteomes" id="UP000266673"/>
    </source>
</evidence>
<feature type="compositionally biased region" description="Basic and acidic residues" evidence="1">
    <location>
        <begin position="104"/>
        <end position="113"/>
    </location>
</feature>
<name>A0A397VLI1_9GLOM</name>
<dbReference type="AlphaFoldDB" id="A0A397VLI1"/>